<reference evidence="1 2" key="1">
    <citation type="submission" date="2019-03" db="EMBL/GenBank/DDBJ databases">
        <title>Genomic Encyclopedia of Type Strains, Phase IV (KMG-IV): sequencing the most valuable type-strain genomes for metagenomic binning, comparative biology and taxonomic classification.</title>
        <authorList>
            <person name="Goeker M."/>
        </authorList>
    </citation>
    <scope>NUCLEOTIDE SEQUENCE [LARGE SCALE GENOMIC DNA]</scope>
    <source>
        <strain evidence="1 2">DSM 103792</strain>
    </source>
</reference>
<protein>
    <submittedName>
        <fullName evidence="1">Uracil DNA glycosylase superfamily protein</fullName>
    </submittedName>
</protein>
<dbReference type="EMBL" id="SNYM01000031">
    <property type="protein sequence ID" value="TDQ43229.1"/>
    <property type="molecule type" value="Genomic_DNA"/>
</dbReference>
<dbReference type="Proteomes" id="UP000295375">
    <property type="component" value="Unassembled WGS sequence"/>
</dbReference>
<evidence type="ECO:0000313" key="2">
    <source>
        <dbReference type="Proteomes" id="UP000295375"/>
    </source>
</evidence>
<dbReference type="InterPro" id="IPR036895">
    <property type="entry name" value="Uracil-DNA_glycosylase-like_sf"/>
</dbReference>
<comment type="caution">
    <text evidence="1">The sequence shown here is derived from an EMBL/GenBank/DDBJ whole genome shotgun (WGS) entry which is preliminary data.</text>
</comment>
<dbReference type="OrthoDB" id="3838047at2"/>
<dbReference type="AlphaFoldDB" id="A0A4R6UDP5"/>
<dbReference type="SUPFAM" id="SSF52141">
    <property type="entry name" value="Uracil-DNA glycosylase-like"/>
    <property type="match status" value="1"/>
</dbReference>
<organism evidence="1 2">
    <name type="scientific">Permianibacter aggregans</name>
    <dbReference type="NCBI Taxonomy" id="1510150"/>
    <lineage>
        <taxon>Bacteria</taxon>
        <taxon>Pseudomonadati</taxon>
        <taxon>Pseudomonadota</taxon>
        <taxon>Gammaproteobacteria</taxon>
        <taxon>Pseudomonadales</taxon>
        <taxon>Pseudomonadaceae</taxon>
        <taxon>Permianibacter</taxon>
    </lineage>
</organism>
<evidence type="ECO:0000313" key="1">
    <source>
        <dbReference type="EMBL" id="TDQ43229.1"/>
    </source>
</evidence>
<dbReference type="RefSeq" id="WP_133593738.1">
    <property type="nucleotide sequence ID" value="NZ_CP037953.1"/>
</dbReference>
<name>A0A4R6UDP5_9GAMM</name>
<keyword evidence="2" id="KW-1185">Reference proteome</keyword>
<dbReference type="Gene3D" id="3.40.470.10">
    <property type="entry name" value="Uracil-DNA glycosylase-like domain"/>
    <property type="match status" value="1"/>
</dbReference>
<accession>A0A4R6UDP5</accession>
<gene>
    <name evidence="1" type="ORF">EV696_13127</name>
</gene>
<proteinExistence type="predicted"/>
<sequence>MKDFIEQIPQSLFARSGKVFYSGRNAFATRSDLYVLGVNPGGAPKSHEDETIGSHTNDVLNLYPADWSAYRDESWEGAAPGTYGMAPRVLHLFAKLGVNPGTVPCSNLIFVRSRRENDLKSEMSNLIEMCWSFHEFAIAKLQPKAVLCFGKTAGTIVRKKLGAHEPNGDDFVEKNNRRWRSQAFENTQGIIVVVATHPSIADWTAPNTDPTHWISKLLGRNAVS</sequence>